<dbReference type="CDD" id="cd07363">
    <property type="entry name" value="45_DOPA_Dioxygenase"/>
    <property type="match status" value="1"/>
</dbReference>
<organism evidence="7 9">
    <name type="scientific">Hortaea werneckii</name>
    <name type="common">Black yeast</name>
    <name type="synonym">Cladosporium werneckii</name>
    <dbReference type="NCBI Taxonomy" id="91943"/>
    <lineage>
        <taxon>Eukaryota</taxon>
        <taxon>Fungi</taxon>
        <taxon>Dikarya</taxon>
        <taxon>Ascomycota</taxon>
        <taxon>Pezizomycotina</taxon>
        <taxon>Dothideomycetes</taxon>
        <taxon>Dothideomycetidae</taxon>
        <taxon>Mycosphaerellales</taxon>
        <taxon>Teratosphaeriaceae</taxon>
        <taxon>Hortaea</taxon>
    </lineage>
</organism>
<dbReference type="Proteomes" id="UP000276864">
    <property type="component" value="Unassembled WGS sequence"/>
</dbReference>
<dbReference type="GO" id="GO:0016702">
    <property type="term" value="F:oxidoreductase activity, acting on single donors with incorporation of molecular oxygen, incorporation of two atoms of oxygen"/>
    <property type="evidence" value="ECO:0007669"/>
    <property type="project" value="UniProtKB-ARBA"/>
</dbReference>
<keyword evidence="3" id="KW-0479">Metal-binding</keyword>
<evidence type="ECO:0000313" key="9">
    <source>
        <dbReference type="Proteomes" id="UP000271337"/>
    </source>
</evidence>
<proteinExistence type="inferred from homology"/>
<dbReference type="PANTHER" id="PTHR30096:SF1">
    <property type="entry name" value="AROMATIC RING-OPENING DIOXYGENASE FAMILY PROTEIN (AFU_ORTHOLOGUE AFUA_7G00640)"/>
    <property type="match status" value="1"/>
</dbReference>
<dbReference type="OrthoDB" id="7396853at2759"/>
<evidence type="ECO:0000256" key="5">
    <source>
        <dbReference type="ARBA" id="ARBA00023002"/>
    </source>
</evidence>
<dbReference type="Pfam" id="PF02900">
    <property type="entry name" value="LigB"/>
    <property type="match status" value="1"/>
</dbReference>
<keyword evidence="5" id="KW-0560">Oxidoreductase</keyword>
<evidence type="ECO:0000256" key="4">
    <source>
        <dbReference type="ARBA" id="ARBA00022833"/>
    </source>
</evidence>
<dbReference type="SUPFAM" id="SSF53213">
    <property type="entry name" value="LigB-like"/>
    <property type="match status" value="1"/>
</dbReference>
<evidence type="ECO:0000256" key="1">
    <source>
        <dbReference type="ARBA" id="ARBA00001947"/>
    </source>
</evidence>
<evidence type="ECO:0000259" key="6">
    <source>
        <dbReference type="Pfam" id="PF02900"/>
    </source>
</evidence>
<evidence type="ECO:0000256" key="2">
    <source>
        <dbReference type="ARBA" id="ARBA00007581"/>
    </source>
</evidence>
<keyword evidence="4" id="KW-0862">Zinc</keyword>
<dbReference type="AlphaFoldDB" id="A0A3M6YSM2"/>
<dbReference type="InterPro" id="IPR014436">
    <property type="entry name" value="Extradiol_dOase_DODA"/>
</dbReference>
<comment type="similarity">
    <text evidence="2">Belongs to the DODA-type extradiol aromatic ring-opening dioxygenase family.</text>
</comment>
<comment type="cofactor">
    <cofactor evidence="1">
        <name>Zn(2+)</name>
        <dbReference type="ChEBI" id="CHEBI:29105"/>
    </cofactor>
</comment>
<dbReference type="Proteomes" id="UP000271337">
    <property type="component" value="Unassembled WGS sequence"/>
</dbReference>
<protein>
    <recommendedName>
        <fullName evidence="6">Extradiol ring-cleavage dioxygenase class III enzyme subunit B domain-containing protein</fullName>
    </recommendedName>
</protein>
<dbReference type="GO" id="GO:0008270">
    <property type="term" value="F:zinc ion binding"/>
    <property type="evidence" value="ECO:0007669"/>
    <property type="project" value="InterPro"/>
</dbReference>
<gene>
    <name evidence="8" type="ORF">D0866_08893</name>
    <name evidence="7" type="ORF">D0867_09840</name>
</gene>
<dbReference type="EMBL" id="QWIL01001226">
    <property type="protein sequence ID" value="RMY06003.1"/>
    <property type="molecule type" value="Genomic_DNA"/>
</dbReference>
<dbReference type="GO" id="GO:0008198">
    <property type="term" value="F:ferrous iron binding"/>
    <property type="evidence" value="ECO:0007669"/>
    <property type="project" value="InterPro"/>
</dbReference>
<evidence type="ECO:0000313" key="7">
    <source>
        <dbReference type="EMBL" id="RMY06003.1"/>
    </source>
</evidence>
<accession>A0A3M6YSM2</accession>
<name>A0A3M6YSM2_HORWE</name>
<dbReference type="EMBL" id="QWIM01001006">
    <property type="protein sequence ID" value="RMY29161.1"/>
    <property type="molecule type" value="Genomic_DNA"/>
</dbReference>
<evidence type="ECO:0000313" key="10">
    <source>
        <dbReference type="Proteomes" id="UP000276864"/>
    </source>
</evidence>
<dbReference type="InterPro" id="IPR004183">
    <property type="entry name" value="Xdiol_dOase_suB"/>
</dbReference>
<comment type="caution">
    <text evidence="7">The sequence shown here is derived from an EMBL/GenBank/DDBJ whole genome shotgun (WGS) entry which is preliminary data.</text>
</comment>
<evidence type="ECO:0000313" key="8">
    <source>
        <dbReference type="EMBL" id="RMY29161.1"/>
    </source>
</evidence>
<sequence>MAPTPVFFYSHGSTMMLGEESESADYWKKCGDEALEHGIKGVIMMGAHWDARGENNIEVSMNPSPGKSPVAYVHPSKYVDYKLEPDLPTGNRVISMLNNAGINTRANEKFEWIHDTYLILIRMFPNKCPPTTIISMNTRFDPHLHMKVGTKIRPLRNEGYLVIGTGGAVHNLYRNVWAPMLKYRDNFAQETPPEGWALEFRQSVEDCITQNRGPALRRAITRLMKHPQYRDAHATDDHFMAACFVAGAAGDWEDEEQEKGRLGAETWELTNMPQVYRHIAQGSGGTYTFTGNNVQHIGTSDCLTCVGIYFIIDDDRCFAAHVNADTTTKSGGWSRKTNGNTGDKIKAEVKRRLNNEQMKSEWGPVSRTMRESVVMVCSRCEETWPLVGDAVAAAVQEWLGIEEMSAPHRKESFTVRHPNEELCLFDEQPSNRRWFMLDEAANSDWGILVRDD</sequence>
<feature type="domain" description="Extradiol ring-cleavage dioxygenase class III enzyme subunit B" evidence="6">
    <location>
        <begin position="7"/>
        <end position="275"/>
    </location>
</feature>
<dbReference type="Gene3D" id="3.40.830.10">
    <property type="entry name" value="LigB-like"/>
    <property type="match status" value="1"/>
</dbReference>
<dbReference type="PANTHER" id="PTHR30096">
    <property type="entry name" value="4,5-DOPA DIOXYGENASE EXTRADIOL-LIKE PROTEIN"/>
    <property type="match status" value="1"/>
</dbReference>
<reference evidence="9 10" key="1">
    <citation type="journal article" date="2018" name="BMC Genomics">
        <title>Genomic evidence for intraspecific hybridization in a clonal and extremely halotolerant yeast.</title>
        <authorList>
            <person name="Gostincar C."/>
            <person name="Stajich J.E."/>
            <person name="Zupancic J."/>
            <person name="Zalar P."/>
            <person name="Gunde-Cimerman N."/>
        </authorList>
    </citation>
    <scope>NUCLEOTIDE SEQUENCE [LARGE SCALE GENOMIC DNA]</scope>
    <source>
        <strain evidence="8 10">EXF-6651</strain>
        <strain evidence="7 9">EXF-6669</strain>
    </source>
</reference>
<evidence type="ECO:0000256" key="3">
    <source>
        <dbReference type="ARBA" id="ARBA00022723"/>
    </source>
</evidence>